<dbReference type="SUPFAM" id="SSF51735">
    <property type="entry name" value="NAD(P)-binding Rossmann-fold domains"/>
    <property type="match status" value="1"/>
</dbReference>
<evidence type="ECO:0000256" key="1">
    <source>
        <dbReference type="ARBA" id="ARBA00023002"/>
    </source>
</evidence>
<comment type="caution">
    <text evidence="4">The sequence shown here is derived from an EMBL/GenBank/DDBJ whole genome shotgun (WGS) entry which is preliminary data.</text>
</comment>
<organism evidence="4 5">
    <name type="scientific">Sarocladium strictum</name>
    <name type="common">Black bundle disease fungus</name>
    <name type="synonym">Acremonium strictum</name>
    <dbReference type="NCBI Taxonomy" id="5046"/>
    <lineage>
        <taxon>Eukaryota</taxon>
        <taxon>Fungi</taxon>
        <taxon>Dikarya</taxon>
        <taxon>Ascomycota</taxon>
        <taxon>Pezizomycotina</taxon>
        <taxon>Sordariomycetes</taxon>
        <taxon>Hypocreomycetidae</taxon>
        <taxon>Hypocreales</taxon>
        <taxon>Sarocladiaceae</taxon>
        <taxon>Sarocladium</taxon>
    </lineage>
</organism>
<dbReference type="Proteomes" id="UP001175261">
    <property type="component" value="Unassembled WGS sequence"/>
</dbReference>
<name>A0AA39GCM8_SARSR</name>
<dbReference type="PANTHER" id="PTHR10366">
    <property type="entry name" value="NAD DEPENDENT EPIMERASE/DEHYDRATASE"/>
    <property type="match status" value="1"/>
</dbReference>
<dbReference type="Gene3D" id="3.40.50.720">
    <property type="entry name" value="NAD(P)-binding Rossmann-like Domain"/>
    <property type="match status" value="1"/>
</dbReference>
<keyword evidence="5" id="KW-1185">Reference proteome</keyword>
<dbReference type="Pfam" id="PF01370">
    <property type="entry name" value="Epimerase"/>
    <property type="match status" value="1"/>
</dbReference>
<accession>A0AA39GCM8</accession>
<reference evidence="4" key="1">
    <citation type="submission" date="2022-10" db="EMBL/GenBank/DDBJ databases">
        <title>Determination and structural analysis of whole genome sequence of Sarocladium strictum F4-1.</title>
        <authorList>
            <person name="Hu L."/>
            <person name="Jiang Y."/>
        </authorList>
    </citation>
    <scope>NUCLEOTIDE SEQUENCE</scope>
    <source>
        <strain evidence="4">F4-1</strain>
    </source>
</reference>
<dbReference type="InterPro" id="IPR050425">
    <property type="entry name" value="NAD(P)_dehydrat-like"/>
</dbReference>
<dbReference type="PANTHER" id="PTHR10366:SF564">
    <property type="entry name" value="STEROL-4-ALPHA-CARBOXYLATE 3-DEHYDROGENASE, DECARBOXYLATING"/>
    <property type="match status" value="1"/>
</dbReference>
<dbReference type="EMBL" id="JAPDFR010000007">
    <property type="protein sequence ID" value="KAK0384877.1"/>
    <property type="molecule type" value="Genomic_DNA"/>
</dbReference>
<keyword evidence="1" id="KW-0560">Oxidoreductase</keyword>
<evidence type="ECO:0000313" key="4">
    <source>
        <dbReference type="EMBL" id="KAK0384877.1"/>
    </source>
</evidence>
<feature type="domain" description="NAD-dependent epimerase/dehydratase" evidence="3">
    <location>
        <begin position="6"/>
        <end position="263"/>
    </location>
</feature>
<proteinExistence type="inferred from homology"/>
<gene>
    <name evidence="4" type="ORF">NLU13_7355</name>
</gene>
<sequence length="324" mass="35403">MAKTIVFLTGASGFLGSHIAAELLRAGYSVRASFRTRSKSDEFVKFFAEGQIQTCIVPDITAPGAYDSHLADCTYAIHCASPYMFKIEDVAKDLIDPAVQGTKEILRAVAATPSVKRIVITSSFASVINPFEGPRKGYTYTEEDWNPITTEQIGDNKIFGYLASKKLAEQTAWEFLKQQSRQGEPFTLVTVCPPMIFGPAHPAANLSVARLNESWAQLLAAVKGENSGPARMPVFVDVRDAARIHVAALGQSTVPHSERFVVCGGKYTWQAVRRIAQGHSVGKESLVEADEFYSIDASKVEKMLGVEWTSLEDCVKDFKSALGI</sequence>
<comment type="similarity">
    <text evidence="2">Belongs to the NAD(P)-dependent epimerase/dehydratase family. Dihydroflavonol-4-reductase subfamily.</text>
</comment>
<dbReference type="InterPro" id="IPR036291">
    <property type="entry name" value="NAD(P)-bd_dom_sf"/>
</dbReference>
<evidence type="ECO:0000313" key="5">
    <source>
        <dbReference type="Proteomes" id="UP001175261"/>
    </source>
</evidence>
<dbReference type="AlphaFoldDB" id="A0AA39GCM8"/>
<evidence type="ECO:0000256" key="2">
    <source>
        <dbReference type="ARBA" id="ARBA00023445"/>
    </source>
</evidence>
<evidence type="ECO:0000259" key="3">
    <source>
        <dbReference type="Pfam" id="PF01370"/>
    </source>
</evidence>
<protein>
    <recommendedName>
        <fullName evidence="3">NAD-dependent epimerase/dehydratase domain-containing protein</fullName>
    </recommendedName>
</protein>
<dbReference type="GO" id="GO:0016616">
    <property type="term" value="F:oxidoreductase activity, acting on the CH-OH group of donors, NAD or NADP as acceptor"/>
    <property type="evidence" value="ECO:0007669"/>
    <property type="project" value="TreeGrafter"/>
</dbReference>
<dbReference type="InterPro" id="IPR001509">
    <property type="entry name" value="Epimerase_deHydtase"/>
</dbReference>